<dbReference type="Pfam" id="PF02310">
    <property type="entry name" value="B12-binding"/>
    <property type="match status" value="1"/>
</dbReference>
<dbReference type="GO" id="GO:0031419">
    <property type="term" value="F:cobalamin binding"/>
    <property type="evidence" value="ECO:0007669"/>
    <property type="project" value="InterPro"/>
</dbReference>
<evidence type="ECO:0000313" key="2">
    <source>
        <dbReference type="EMBL" id="ATW28539.1"/>
    </source>
</evidence>
<feature type="domain" description="B12-binding" evidence="1">
    <location>
        <begin position="82"/>
        <end position="212"/>
    </location>
</feature>
<dbReference type="PANTHER" id="PTHR45833">
    <property type="entry name" value="METHIONINE SYNTHASE"/>
    <property type="match status" value="1"/>
</dbReference>
<dbReference type="Proteomes" id="UP000323521">
    <property type="component" value="Chromosome"/>
</dbReference>
<dbReference type="Gene3D" id="3.40.50.280">
    <property type="entry name" value="Cobalamin-binding domain"/>
    <property type="match status" value="1"/>
</dbReference>
<reference evidence="2 3" key="1">
    <citation type="submission" date="2016-10" db="EMBL/GenBank/DDBJ databases">
        <title>Complete Genome Sequence of Peptococcaceae strain DCMF.</title>
        <authorList>
            <person name="Edwards R.J."/>
            <person name="Holland S.I."/>
            <person name="Deshpande N.P."/>
            <person name="Wong Y.K."/>
            <person name="Ertan H."/>
            <person name="Manefield M."/>
            <person name="Russell T.L."/>
            <person name="Lee M.J."/>
        </authorList>
    </citation>
    <scope>NUCLEOTIDE SEQUENCE [LARGE SCALE GENOMIC DNA]</scope>
    <source>
        <strain evidence="2 3">DCMF</strain>
    </source>
</reference>
<dbReference type="SMART" id="SM01018">
    <property type="entry name" value="B12-binding_2"/>
    <property type="match status" value="1"/>
</dbReference>
<dbReference type="InterPro" id="IPR050554">
    <property type="entry name" value="Met_Synthase/Corrinoid"/>
</dbReference>
<protein>
    <recommendedName>
        <fullName evidence="1">B12-binding domain-containing protein</fullName>
    </recommendedName>
</protein>
<dbReference type="InterPro" id="IPR036594">
    <property type="entry name" value="Meth_synthase_dom"/>
</dbReference>
<dbReference type="SUPFAM" id="SSF52242">
    <property type="entry name" value="Cobalamin (vitamin B12)-binding domain"/>
    <property type="match status" value="1"/>
</dbReference>
<dbReference type="EMBL" id="CP017634">
    <property type="protein sequence ID" value="ATW28539.1"/>
    <property type="molecule type" value="Genomic_DNA"/>
</dbReference>
<sequence>MIVSAVTGIDEEKTLSLVQHGFTKGIDPFVLLEDVRTGLELVGTMYNQGKYFLADLIMAAEIYKHVQEIVLGDREGGIPSDHPQVVFGTVEKDIHDIGKNIAIATMRHFGLRVLDLGVNIPPRLFVQKMEETGAPILCMSGLISDAYDSMKKTVLLLKKSSLFPKTKVIIGGLVNEQVCSYTGAHYWVKNCSAGTELCLKIFHEKAALSKSGS</sequence>
<dbReference type="PROSITE" id="PS51332">
    <property type="entry name" value="B12_BINDING"/>
    <property type="match status" value="1"/>
</dbReference>
<dbReference type="Pfam" id="PF02607">
    <property type="entry name" value="B12-binding_2"/>
    <property type="match status" value="1"/>
</dbReference>
<dbReference type="KEGG" id="fwa:DCMF_10985"/>
<dbReference type="Gene3D" id="1.10.1240.10">
    <property type="entry name" value="Methionine synthase domain"/>
    <property type="match status" value="1"/>
</dbReference>
<proteinExistence type="predicted"/>
<dbReference type="InterPro" id="IPR003759">
    <property type="entry name" value="Cbl-bd_cap"/>
</dbReference>
<dbReference type="SUPFAM" id="SSF47644">
    <property type="entry name" value="Methionine synthase domain"/>
    <property type="match status" value="1"/>
</dbReference>
<dbReference type="InterPro" id="IPR036724">
    <property type="entry name" value="Cobalamin-bd_sf"/>
</dbReference>
<evidence type="ECO:0000313" key="3">
    <source>
        <dbReference type="Proteomes" id="UP000323521"/>
    </source>
</evidence>
<dbReference type="InterPro" id="IPR006158">
    <property type="entry name" value="Cobalamin-bd"/>
</dbReference>
<organism evidence="2 3">
    <name type="scientific">Formimonas warabiya</name>
    <dbReference type="NCBI Taxonomy" id="1761012"/>
    <lineage>
        <taxon>Bacteria</taxon>
        <taxon>Bacillati</taxon>
        <taxon>Bacillota</taxon>
        <taxon>Clostridia</taxon>
        <taxon>Eubacteriales</taxon>
        <taxon>Peptococcaceae</taxon>
        <taxon>Candidatus Formimonas</taxon>
    </lineage>
</organism>
<gene>
    <name evidence="2" type="ORF">DCMF_10985</name>
</gene>
<dbReference type="GO" id="GO:0005829">
    <property type="term" value="C:cytosol"/>
    <property type="evidence" value="ECO:0007669"/>
    <property type="project" value="TreeGrafter"/>
</dbReference>
<name>A0A3G1L1P3_FORW1</name>
<keyword evidence="3" id="KW-1185">Reference proteome</keyword>
<dbReference type="AlphaFoldDB" id="A0A3G1L1P3"/>
<accession>A0A3G1L1P3</accession>
<dbReference type="GO" id="GO:0008705">
    <property type="term" value="F:methionine synthase activity"/>
    <property type="evidence" value="ECO:0007669"/>
    <property type="project" value="TreeGrafter"/>
</dbReference>
<dbReference type="GO" id="GO:0046872">
    <property type="term" value="F:metal ion binding"/>
    <property type="evidence" value="ECO:0007669"/>
    <property type="project" value="InterPro"/>
</dbReference>
<evidence type="ECO:0000259" key="1">
    <source>
        <dbReference type="PROSITE" id="PS51332"/>
    </source>
</evidence>